<dbReference type="EMBL" id="MFKN01000032">
    <property type="protein sequence ID" value="OGG40439.1"/>
    <property type="molecule type" value="Genomic_DNA"/>
</dbReference>
<evidence type="ECO:0000313" key="3">
    <source>
        <dbReference type="Proteomes" id="UP000179014"/>
    </source>
</evidence>
<proteinExistence type="predicted"/>
<protein>
    <submittedName>
        <fullName evidence="2">Uncharacterized protein</fullName>
    </submittedName>
</protein>
<dbReference type="AlphaFoldDB" id="A0A1F6BU47"/>
<keyword evidence="1" id="KW-0812">Transmembrane</keyword>
<gene>
    <name evidence="2" type="ORF">A2118_02910</name>
</gene>
<feature type="transmembrane region" description="Helical" evidence="1">
    <location>
        <begin position="41"/>
        <end position="60"/>
    </location>
</feature>
<dbReference type="Proteomes" id="UP000179014">
    <property type="component" value="Unassembled WGS sequence"/>
</dbReference>
<evidence type="ECO:0000313" key="2">
    <source>
        <dbReference type="EMBL" id="OGG40439.1"/>
    </source>
</evidence>
<organism evidence="2 3">
    <name type="scientific">Candidatus Kaiserbacteria bacterium GWA2_50_9</name>
    <dbReference type="NCBI Taxonomy" id="1798474"/>
    <lineage>
        <taxon>Bacteria</taxon>
        <taxon>Candidatus Kaiseribacteriota</taxon>
    </lineage>
</organism>
<evidence type="ECO:0000256" key="1">
    <source>
        <dbReference type="SAM" id="Phobius"/>
    </source>
</evidence>
<keyword evidence="1" id="KW-1133">Transmembrane helix</keyword>
<accession>A0A1F6BU47</accession>
<comment type="caution">
    <text evidence="2">The sequence shown here is derived from an EMBL/GenBank/DDBJ whole genome shotgun (WGS) entry which is preliminary data.</text>
</comment>
<reference evidence="2 3" key="1">
    <citation type="journal article" date="2016" name="Nat. Commun.">
        <title>Thousands of microbial genomes shed light on interconnected biogeochemical processes in an aquifer system.</title>
        <authorList>
            <person name="Anantharaman K."/>
            <person name="Brown C.T."/>
            <person name="Hug L.A."/>
            <person name="Sharon I."/>
            <person name="Castelle C.J."/>
            <person name="Probst A.J."/>
            <person name="Thomas B.C."/>
            <person name="Singh A."/>
            <person name="Wilkins M.J."/>
            <person name="Karaoz U."/>
            <person name="Brodie E.L."/>
            <person name="Williams K.H."/>
            <person name="Hubbard S.S."/>
            <person name="Banfield J.F."/>
        </authorList>
    </citation>
    <scope>NUCLEOTIDE SEQUENCE [LARGE SCALE GENOMIC DNA]</scope>
</reference>
<name>A0A1F6BU47_9BACT</name>
<keyword evidence="1" id="KW-0472">Membrane</keyword>
<sequence>MGILQALGFGLFLAMLLFFAPTVFSELVRTTLVFLRSSQDVLVVIGAFASYITGLISSYTH</sequence>